<evidence type="ECO:0000256" key="6">
    <source>
        <dbReference type="ARBA" id="ARBA00023004"/>
    </source>
</evidence>
<dbReference type="PRINTS" id="PR00385">
    <property type="entry name" value="P450"/>
</dbReference>
<evidence type="ECO:0000256" key="7">
    <source>
        <dbReference type="ARBA" id="ARBA00023033"/>
    </source>
</evidence>
<keyword evidence="3 8" id="KW-0349">Heme</keyword>
<dbReference type="Gene3D" id="1.10.630.10">
    <property type="entry name" value="Cytochrome P450"/>
    <property type="match status" value="1"/>
</dbReference>
<dbReference type="InterPro" id="IPR036396">
    <property type="entry name" value="Cyt_P450_sf"/>
</dbReference>
<evidence type="ECO:0000256" key="1">
    <source>
        <dbReference type="ARBA" id="ARBA00001971"/>
    </source>
</evidence>
<dbReference type="PRINTS" id="PR00465">
    <property type="entry name" value="EP450IV"/>
</dbReference>
<comment type="cofactor">
    <cofactor evidence="1">
        <name>heme</name>
        <dbReference type="ChEBI" id="CHEBI:30413"/>
    </cofactor>
</comment>
<keyword evidence="4 8" id="KW-0479">Metal-binding</keyword>
<dbReference type="PROSITE" id="PS00086">
    <property type="entry name" value="CYTOCHROME_P450"/>
    <property type="match status" value="1"/>
</dbReference>
<keyword evidence="6 8" id="KW-0408">Iron</keyword>
<comment type="similarity">
    <text evidence="2 8">Belongs to the cytochrome P450 family.</text>
</comment>
<keyword evidence="5 8" id="KW-0560">Oxidoreductase</keyword>
<dbReference type="InterPro" id="IPR002403">
    <property type="entry name" value="Cyt_P450_E_grp-IV"/>
</dbReference>
<keyword evidence="9" id="KW-0472">Membrane</keyword>
<dbReference type="Proteomes" id="UP001600888">
    <property type="component" value="Unassembled WGS sequence"/>
</dbReference>
<evidence type="ECO:0000256" key="4">
    <source>
        <dbReference type="ARBA" id="ARBA00022723"/>
    </source>
</evidence>
<proteinExistence type="inferred from homology"/>
<comment type="caution">
    <text evidence="10">The sequence shown here is derived from an EMBL/GenBank/DDBJ whole genome shotgun (WGS) entry which is preliminary data.</text>
</comment>
<reference evidence="10 11" key="1">
    <citation type="submission" date="2024-03" db="EMBL/GenBank/DDBJ databases">
        <title>A high-quality draft genome sequence of Diaporthe vaccinii, a causative agent of upright dieback and viscid rot disease in cranberry plants.</title>
        <authorList>
            <person name="Sarrasin M."/>
            <person name="Lang B.F."/>
            <person name="Burger G."/>
        </authorList>
    </citation>
    <scope>NUCLEOTIDE SEQUENCE [LARGE SCALE GENOMIC DNA]</scope>
    <source>
        <strain evidence="10 11">IS7</strain>
    </source>
</reference>
<evidence type="ECO:0000256" key="3">
    <source>
        <dbReference type="ARBA" id="ARBA00022617"/>
    </source>
</evidence>
<gene>
    <name evidence="10" type="ORF">FJTKL_08723</name>
</gene>
<keyword evidence="9" id="KW-1133">Transmembrane helix</keyword>
<keyword evidence="9" id="KW-0812">Transmembrane</keyword>
<dbReference type="Pfam" id="PF00067">
    <property type="entry name" value="p450"/>
    <property type="match status" value="1"/>
</dbReference>
<dbReference type="PANTHER" id="PTHR24305">
    <property type="entry name" value="CYTOCHROME P450"/>
    <property type="match status" value="1"/>
</dbReference>
<evidence type="ECO:0000313" key="11">
    <source>
        <dbReference type="Proteomes" id="UP001600888"/>
    </source>
</evidence>
<evidence type="ECO:0008006" key="12">
    <source>
        <dbReference type="Google" id="ProtNLM"/>
    </source>
</evidence>
<accession>A0ABR4EQC1</accession>
<evidence type="ECO:0000256" key="2">
    <source>
        <dbReference type="ARBA" id="ARBA00010617"/>
    </source>
</evidence>
<keyword evidence="11" id="KW-1185">Reference proteome</keyword>
<dbReference type="EMBL" id="JBAWTH010000035">
    <property type="protein sequence ID" value="KAL2284623.1"/>
    <property type="molecule type" value="Genomic_DNA"/>
</dbReference>
<sequence length="534" mass="58920">MALEISYPTTFRDGISWLAWMVLIVPTLYVLCKSIYQITFHPLARYPGPFLAKFTNLYSVYHAWIGDRHLDIHRCHERYGESVISSAPLSLFANQSVGPIVRFAPNGLSFNSSTAYHTIYGFKANNRKSDFYLLFAPPGHPSVFSDTNKDSHAKKRKVLSYAFSDKAMRNMEEYMLQHVRTFCSKIGTSNAVNVAQWTEYLSFDVMGELAFGQSLGMLLGSSNTYVLDLIVNSAHYCQMSGLGRAFHNLGLGMLMFPKLMQDKVRFRGFSHKYAGDRVKVVGDRKDFYHYLLKATDKETGEKFGTPELVAQANVIIIGGAETTATAMAALLFYLGQDAQALAKATKEVREAFASQGVEAIRSGAALSSCQYLRACIDEAMRCTPPISGILPRKVLPGGMVIDGNKIPAGVDVGVSAYALHHNPDIYPEPFEYRPERWIASEGTSKQDVDAAKSNFAGFSTGPRSCVGMPLGYLEMMITTARVLFQFDLKLASSLGGGSPESPVGRRRKGEFQIQDNFVAAHDGPLIQFTPAQAS</sequence>
<dbReference type="CDD" id="cd11061">
    <property type="entry name" value="CYP67-like"/>
    <property type="match status" value="1"/>
</dbReference>
<dbReference type="InterPro" id="IPR001128">
    <property type="entry name" value="Cyt_P450"/>
</dbReference>
<evidence type="ECO:0000256" key="9">
    <source>
        <dbReference type="SAM" id="Phobius"/>
    </source>
</evidence>
<evidence type="ECO:0000256" key="8">
    <source>
        <dbReference type="RuleBase" id="RU000461"/>
    </source>
</evidence>
<dbReference type="PANTHER" id="PTHR24305:SF237">
    <property type="entry name" value="CYTOCHROME P450 MONOOXYGENASE ATNE-RELATED"/>
    <property type="match status" value="1"/>
</dbReference>
<evidence type="ECO:0000313" key="10">
    <source>
        <dbReference type="EMBL" id="KAL2284623.1"/>
    </source>
</evidence>
<protein>
    <recommendedName>
        <fullName evidence="12">Isotrichodermin C-15 hydroxylase</fullName>
    </recommendedName>
</protein>
<dbReference type="InterPro" id="IPR050121">
    <property type="entry name" value="Cytochrome_P450_monoxygenase"/>
</dbReference>
<dbReference type="InterPro" id="IPR017972">
    <property type="entry name" value="Cyt_P450_CS"/>
</dbReference>
<evidence type="ECO:0000256" key="5">
    <source>
        <dbReference type="ARBA" id="ARBA00023002"/>
    </source>
</evidence>
<dbReference type="SUPFAM" id="SSF48264">
    <property type="entry name" value="Cytochrome P450"/>
    <property type="match status" value="1"/>
</dbReference>
<organism evidence="10 11">
    <name type="scientific">Diaporthe vaccinii</name>
    <dbReference type="NCBI Taxonomy" id="105482"/>
    <lineage>
        <taxon>Eukaryota</taxon>
        <taxon>Fungi</taxon>
        <taxon>Dikarya</taxon>
        <taxon>Ascomycota</taxon>
        <taxon>Pezizomycotina</taxon>
        <taxon>Sordariomycetes</taxon>
        <taxon>Sordariomycetidae</taxon>
        <taxon>Diaporthales</taxon>
        <taxon>Diaporthaceae</taxon>
        <taxon>Diaporthe</taxon>
        <taxon>Diaporthe eres species complex</taxon>
    </lineage>
</organism>
<feature type="transmembrane region" description="Helical" evidence="9">
    <location>
        <begin position="17"/>
        <end position="36"/>
    </location>
</feature>
<keyword evidence="7 8" id="KW-0503">Monooxygenase</keyword>
<name>A0ABR4EQC1_9PEZI</name>